<keyword evidence="1" id="KW-1133">Transmembrane helix</keyword>
<evidence type="ECO:0000313" key="2">
    <source>
        <dbReference type="EMBL" id="CAL8085702.1"/>
    </source>
</evidence>
<comment type="caution">
    <text evidence="2">The sequence shown here is derived from an EMBL/GenBank/DDBJ whole genome shotgun (WGS) entry which is preliminary data.</text>
</comment>
<dbReference type="EMBL" id="CAXLJM020000019">
    <property type="protein sequence ID" value="CAL8085702.1"/>
    <property type="molecule type" value="Genomic_DNA"/>
</dbReference>
<organism evidence="2 3">
    <name type="scientific">Orchesella dallaii</name>
    <dbReference type="NCBI Taxonomy" id="48710"/>
    <lineage>
        <taxon>Eukaryota</taxon>
        <taxon>Metazoa</taxon>
        <taxon>Ecdysozoa</taxon>
        <taxon>Arthropoda</taxon>
        <taxon>Hexapoda</taxon>
        <taxon>Collembola</taxon>
        <taxon>Entomobryomorpha</taxon>
        <taxon>Entomobryoidea</taxon>
        <taxon>Orchesellidae</taxon>
        <taxon>Orchesellinae</taxon>
        <taxon>Orchesella</taxon>
    </lineage>
</organism>
<dbReference type="Proteomes" id="UP001642540">
    <property type="component" value="Unassembled WGS sequence"/>
</dbReference>
<feature type="transmembrane region" description="Helical" evidence="1">
    <location>
        <begin position="185"/>
        <end position="209"/>
    </location>
</feature>
<evidence type="ECO:0000256" key="1">
    <source>
        <dbReference type="SAM" id="Phobius"/>
    </source>
</evidence>
<feature type="transmembrane region" description="Helical" evidence="1">
    <location>
        <begin position="154"/>
        <end position="179"/>
    </location>
</feature>
<feature type="transmembrane region" description="Helical" evidence="1">
    <location>
        <begin position="21"/>
        <end position="42"/>
    </location>
</feature>
<feature type="transmembrane region" description="Helical" evidence="1">
    <location>
        <begin position="69"/>
        <end position="95"/>
    </location>
</feature>
<keyword evidence="1" id="KW-0812">Transmembrane</keyword>
<accession>A0ABP1Q1R1</accession>
<protein>
    <submittedName>
        <fullName evidence="2">Uncharacterized protein</fullName>
    </submittedName>
</protein>
<name>A0ABP1Q1R1_9HEXA</name>
<keyword evidence="1" id="KW-0472">Membrane</keyword>
<sequence>MHRNHLQFGPYQRKAIKEIDFLVIYLAIVCTLMPIAYGGIFLQRYEPVHQLFLDVFEIDVTFELRHINILVSIFWALSSCGVVIFHTIVVIVVYYEFANICLSSLVPRNLHLHHTSQRLHKYDVETTCFGVLEDEEVVQMYRTQQMFNVLVNDIYASLLFSIHQPILMIIIVGLSFVVFKIYHVVVAMGFLAPVMAFGGIFVVLFVVYLESENLGMLIEHSAAFKIIGRGFSSRRSLFWKFAVSCPNLWFDLAHPFFKISRGTFWDFFCRYVDFLINLLVSSN</sequence>
<keyword evidence="3" id="KW-1185">Reference proteome</keyword>
<reference evidence="2 3" key="1">
    <citation type="submission" date="2024-08" db="EMBL/GenBank/DDBJ databases">
        <authorList>
            <person name="Cucini C."/>
            <person name="Frati F."/>
        </authorList>
    </citation>
    <scope>NUCLEOTIDE SEQUENCE [LARGE SCALE GENOMIC DNA]</scope>
</reference>
<gene>
    <name evidence="2" type="ORF">ODALV1_LOCUS6199</name>
</gene>
<proteinExistence type="predicted"/>
<evidence type="ECO:0000313" key="3">
    <source>
        <dbReference type="Proteomes" id="UP001642540"/>
    </source>
</evidence>